<accession>A0A0E9SYF8</accession>
<organism evidence="1">
    <name type="scientific">Anguilla anguilla</name>
    <name type="common">European freshwater eel</name>
    <name type="synonym">Muraena anguilla</name>
    <dbReference type="NCBI Taxonomy" id="7936"/>
    <lineage>
        <taxon>Eukaryota</taxon>
        <taxon>Metazoa</taxon>
        <taxon>Chordata</taxon>
        <taxon>Craniata</taxon>
        <taxon>Vertebrata</taxon>
        <taxon>Euteleostomi</taxon>
        <taxon>Actinopterygii</taxon>
        <taxon>Neopterygii</taxon>
        <taxon>Teleostei</taxon>
        <taxon>Anguilliformes</taxon>
        <taxon>Anguillidae</taxon>
        <taxon>Anguilla</taxon>
    </lineage>
</organism>
<sequence length="93" mass="10893">MPTCFPSFVSKMWLEMLREFMRFMRLNCYISFCFMSSLAGQYLYRIMFCPALLCFFTVRCLDTNCNEKPFQKAQKGGLFLHKSPLAPYGSTIP</sequence>
<proteinExistence type="predicted"/>
<dbReference type="EMBL" id="GBXM01062246">
    <property type="protein sequence ID" value="JAH46331.1"/>
    <property type="molecule type" value="Transcribed_RNA"/>
</dbReference>
<evidence type="ECO:0000313" key="1">
    <source>
        <dbReference type="EMBL" id="JAH46331.1"/>
    </source>
</evidence>
<reference evidence="1" key="2">
    <citation type="journal article" date="2015" name="Fish Shellfish Immunol.">
        <title>Early steps in the European eel (Anguilla anguilla)-Vibrio vulnificus interaction in the gills: Role of the RtxA13 toxin.</title>
        <authorList>
            <person name="Callol A."/>
            <person name="Pajuelo D."/>
            <person name="Ebbesson L."/>
            <person name="Teles M."/>
            <person name="MacKenzie S."/>
            <person name="Amaro C."/>
        </authorList>
    </citation>
    <scope>NUCLEOTIDE SEQUENCE</scope>
</reference>
<reference evidence="1" key="1">
    <citation type="submission" date="2014-11" db="EMBL/GenBank/DDBJ databases">
        <authorList>
            <person name="Amaro Gonzalez C."/>
        </authorList>
    </citation>
    <scope>NUCLEOTIDE SEQUENCE</scope>
</reference>
<dbReference type="AlphaFoldDB" id="A0A0E9SYF8"/>
<name>A0A0E9SYF8_ANGAN</name>
<protein>
    <submittedName>
        <fullName evidence="1">Uncharacterized protein</fullName>
    </submittedName>
</protein>